<evidence type="ECO:0000256" key="1">
    <source>
        <dbReference type="SAM" id="Phobius"/>
    </source>
</evidence>
<feature type="transmembrane region" description="Helical" evidence="1">
    <location>
        <begin position="190"/>
        <end position="208"/>
    </location>
</feature>
<feature type="domain" description="DUF6533" evidence="2">
    <location>
        <begin position="2"/>
        <end position="40"/>
    </location>
</feature>
<dbReference type="OrthoDB" id="2867313at2759"/>
<keyword evidence="4" id="KW-1185">Reference proteome</keyword>
<feature type="transmembrane region" description="Helical" evidence="1">
    <location>
        <begin position="214"/>
        <end position="235"/>
    </location>
</feature>
<sequence>MALMVYDHFLTLEREAKYIWPSKLSSVTILYYITKYSSFLFVLVIALQTYLPSLLVAPGCKAVNIITGWMHVFSVMAAETILMIKAWAVWGRDRRMAIGLFLLTVVILAIGAVTLQLFLQSIHFSTSPIVISHISGCVVEDAKAIFCTADWILLIVLDSVVTMCLLLRGFQAYKSGGNRALYKTIFQDGIVYYFCALGISVWSAIMMNNLRPTLVLFPLSIARVLHVSLTTRLILRMRELADKTMYMFSDSFGEPTLTILHTGSSYDF</sequence>
<evidence type="ECO:0000313" key="3">
    <source>
        <dbReference type="EMBL" id="PFH47030.1"/>
    </source>
</evidence>
<feature type="transmembrane region" description="Helical" evidence="1">
    <location>
        <begin position="29"/>
        <end position="51"/>
    </location>
</feature>
<accession>A0A2A9NH40</accession>
<dbReference type="Pfam" id="PF20151">
    <property type="entry name" value="DUF6533"/>
    <property type="match status" value="1"/>
</dbReference>
<proteinExistence type="predicted"/>
<name>A0A2A9NH40_9AGAR</name>
<protein>
    <recommendedName>
        <fullName evidence="2">DUF6533 domain-containing protein</fullName>
    </recommendedName>
</protein>
<organism evidence="3 4">
    <name type="scientific">Amanita thiersii Skay4041</name>
    <dbReference type="NCBI Taxonomy" id="703135"/>
    <lineage>
        <taxon>Eukaryota</taxon>
        <taxon>Fungi</taxon>
        <taxon>Dikarya</taxon>
        <taxon>Basidiomycota</taxon>
        <taxon>Agaricomycotina</taxon>
        <taxon>Agaricomycetes</taxon>
        <taxon>Agaricomycetidae</taxon>
        <taxon>Agaricales</taxon>
        <taxon>Pluteineae</taxon>
        <taxon>Amanitaceae</taxon>
        <taxon>Amanita</taxon>
    </lineage>
</organism>
<dbReference type="Proteomes" id="UP000242287">
    <property type="component" value="Unassembled WGS sequence"/>
</dbReference>
<keyword evidence="1" id="KW-1133">Transmembrane helix</keyword>
<evidence type="ECO:0000259" key="2">
    <source>
        <dbReference type="Pfam" id="PF20151"/>
    </source>
</evidence>
<keyword evidence="1" id="KW-0472">Membrane</keyword>
<feature type="transmembrane region" description="Helical" evidence="1">
    <location>
        <begin position="63"/>
        <end position="84"/>
    </location>
</feature>
<reference evidence="3 4" key="1">
    <citation type="submission" date="2014-02" db="EMBL/GenBank/DDBJ databases">
        <title>Transposable element dynamics among asymbiotic and ectomycorrhizal Amanita fungi.</title>
        <authorList>
            <consortium name="DOE Joint Genome Institute"/>
            <person name="Hess J."/>
            <person name="Skrede I."/>
            <person name="Wolfe B."/>
            <person name="LaButti K."/>
            <person name="Ohm R.A."/>
            <person name="Grigoriev I.V."/>
            <person name="Pringle A."/>
        </authorList>
    </citation>
    <scope>NUCLEOTIDE SEQUENCE [LARGE SCALE GENOMIC DNA]</scope>
    <source>
        <strain evidence="3 4">SKay4041</strain>
    </source>
</reference>
<dbReference type="EMBL" id="KZ302140">
    <property type="protein sequence ID" value="PFH47030.1"/>
    <property type="molecule type" value="Genomic_DNA"/>
</dbReference>
<evidence type="ECO:0000313" key="4">
    <source>
        <dbReference type="Proteomes" id="UP000242287"/>
    </source>
</evidence>
<feature type="transmembrane region" description="Helical" evidence="1">
    <location>
        <begin position="96"/>
        <end position="119"/>
    </location>
</feature>
<gene>
    <name evidence="3" type="ORF">AMATHDRAFT_7157</name>
</gene>
<feature type="transmembrane region" description="Helical" evidence="1">
    <location>
        <begin position="151"/>
        <end position="170"/>
    </location>
</feature>
<dbReference type="AlphaFoldDB" id="A0A2A9NH40"/>
<dbReference type="InterPro" id="IPR045340">
    <property type="entry name" value="DUF6533"/>
</dbReference>
<keyword evidence="1" id="KW-0812">Transmembrane</keyword>